<dbReference type="EMBL" id="SIXI01000003">
    <property type="protein sequence ID" value="TBO31317.1"/>
    <property type="molecule type" value="Genomic_DNA"/>
</dbReference>
<keyword evidence="2" id="KW-1185">Reference proteome</keyword>
<dbReference type="Proteomes" id="UP000292120">
    <property type="component" value="Unassembled WGS sequence"/>
</dbReference>
<organism evidence="1 2">
    <name type="scientific">Aquabacterium lacunae</name>
    <dbReference type="NCBI Taxonomy" id="2528630"/>
    <lineage>
        <taxon>Bacteria</taxon>
        <taxon>Pseudomonadati</taxon>
        <taxon>Pseudomonadota</taxon>
        <taxon>Betaproteobacteria</taxon>
        <taxon>Burkholderiales</taxon>
        <taxon>Aquabacterium</taxon>
    </lineage>
</organism>
<accession>A0A4Q9H2M2</accession>
<evidence type="ECO:0000313" key="2">
    <source>
        <dbReference type="Proteomes" id="UP000292120"/>
    </source>
</evidence>
<name>A0A4Q9H2M2_9BURK</name>
<gene>
    <name evidence="1" type="ORF">EYS42_08710</name>
</gene>
<sequence length="136" mass="14047">MTIASGLTATAAPHLMQWPAEARKAVITHTAGAMRSASTLHHMKCAVNPQCPLQQGSAVLTVGAVQVHMQDGHPAAGHDEGLARALEIDGLQVVQAPLETRVQHPSAPEPGRCAAVYRSPPAPGLSPEVVALTDGC</sequence>
<reference evidence="1 2" key="1">
    <citation type="submission" date="2019-02" db="EMBL/GenBank/DDBJ databases">
        <title>Aquabacterium sp. strain KMB7.</title>
        <authorList>
            <person name="Chen W.-M."/>
        </authorList>
    </citation>
    <scope>NUCLEOTIDE SEQUENCE [LARGE SCALE GENOMIC DNA]</scope>
    <source>
        <strain evidence="1 2">KMB7</strain>
    </source>
</reference>
<proteinExistence type="predicted"/>
<dbReference type="RefSeq" id="WP_130967772.1">
    <property type="nucleotide sequence ID" value="NZ_SIXI01000003.1"/>
</dbReference>
<evidence type="ECO:0000313" key="1">
    <source>
        <dbReference type="EMBL" id="TBO31317.1"/>
    </source>
</evidence>
<protein>
    <submittedName>
        <fullName evidence="1">Uncharacterized protein</fullName>
    </submittedName>
</protein>
<dbReference type="AlphaFoldDB" id="A0A4Q9H2M2"/>
<comment type="caution">
    <text evidence="1">The sequence shown here is derived from an EMBL/GenBank/DDBJ whole genome shotgun (WGS) entry which is preliminary data.</text>
</comment>